<dbReference type="RefSeq" id="WP_203904740.1">
    <property type="nucleotide sequence ID" value="NZ_BOPF01000046.1"/>
</dbReference>
<name>A0A8J3YX29_9ACTN</name>
<protein>
    <submittedName>
        <fullName evidence="1">Uncharacterized protein</fullName>
    </submittedName>
</protein>
<dbReference type="EMBL" id="BOPF01000046">
    <property type="protein sequence ID" value="GIJ51336.1"/>
    <property type="molecule type" value="Genomic_DNA"/>
</dbReference>
<dbReference type="Proteomes" id="UP000619260">
    <property type="component" value="Unassembled WGS sequence"/>
</dbReference>
<reference evidence="1" key="1">
    <citation type="submission" date="2021-01" db="EMBL/GenBank/DDBJ databases">
        <title>Whole genome shotgun sequence of Virgisporangium aliadipatigenens NBRC 105644.</title>
        <authorList>
            <person name="Komaki H."/>
            <person name="Tamura T."/>
        </authorList>
    </citation>
    <scope>NUCLEOTIDE SEQUENCE</scope>
    <source>
        <strain evidence="1">NBRC 105644</strain>
    </source>
</reference>
<comment type="caution">
    <text evidence="1">The sequence shown here is derived from an EMBL/GenBank/DDBJ whole genome shotgun (WGS) entry which is preliminary data.</text>
</comment>
<dbReference type="AlphaFoldDB" id="A0A8J3YX29"/>
<sequence>MSEYVVRFFETAGPGVGASSQPLSTQRMAEPPARGEGVLLRETGERRWLVDHVDRDLRSARREAVVWVSACDE</sequence>
<organism evidence="1 2">
    <name type="scientific">Virgisporangium aliadipatigenens</name>
    <dbReference type="NCBI Taxonomy" id="741659"/>
    <lineage>
        <taxon>Bacteria</taxon>
        <taxon>Bacillati</taxon>
        <taxon>Actinomycetota</taxon>
        <taxon>Actinomycetes</taxon>
        <taxon>Micromonosporales</taxon>
        <taxon>Micromonosporaceae</taxon>
        <taxon>Virgisporangium</taxon>
    </lineage>
</organism>
<evidence type="ECO:0000313" key="1">
    <source>
        <dbReference type="EMBL" id="GIJ51336.1"/>
    </source>
</evidence>
<evidence type="ECO:0000313" key="2">
    <source>
        <dbReference type="Proteomes" id="UP000619260"/>
    </source>
</evidence>
<keyword evidence="2" id="KW-1185">Reference proteome</keyword>
<proteinExistence type="predicted"/>
<gene>
    <name evidence="1" type="ORF">Val02_82220</name>
</gene>
<accession>A0A8J3YX29</accession>